<evidence type="ECO:0000259" key="7">
    <source>
        <dbReference type="PROSITE" id="PS50011"/>
    </source>
</evidence>
<keyword evidence="4 5" id="KW-0067">ATP-binding</keyword>
<dbReference type="Gene3D" id="1.10.510.10">
    <property type="entry name" value="Transferase(Phosphotransferase) domain 1"/>
    <property type="match status" value="1"/>
</dbReference>
<evidence type="ECO:0000256" key="5">
    <source>
        <dbReference type="PROSITE-ProRule" id="PRU10141"/>
    </source>
</evidence>
<proteinExistence type="inferred from homology"/>
<dbReference type="Proteomes" id="UP001415857">
    <property type="component" value="Unassembled WGS sequence"/>
</dbReference>
<accession>A0AAP0NAE5</accession>
<dbReference type="GO" id="GO:0007165">
    <property type="term" value="P:signal transduction"/>
    <property type="evidence" value="ECO:0007669"/>
    <property type="project" value="TreeGrafter"/>
</dbReference>
<dbReference type="PROSITE" id="PS00107">
    <property type="entry name" value="PROTEIN_KINASE_ATP"/>
    <property type="match status" value="1"/>
</dbReference>
<dbReference type="PROSITE" id="PS00108">
    <property type="entry name" value="PROTEIN_KINASE_ST"/>
    <property type="match status" value="1"/>
</dbReference>
<evidence type="ECO:0000256" key="6">
    <source>
        <dbReference type="RuleBase" id="RU000304"/>
    </source>
</evidence>
<organism evidence="8 9">
    <name type="scientific">Liquidambar formosana</name>
    <name type="common">Formosan gum</name>
    <dbReference type="NCBI Taxonomy" id="63359"/>
    <lineage>
        <taxon>Eukaryota</taxon>
        <taxon>Viridiplantae</taxon>
        <taxon>Streptophyta</taxon>
        <taxon>Embryophyta</taxon>
        <taxon>Tracheophyta</taxon>
        <taxon>Spermatophyta</taxon>
        <taxon>Magnoliopsida</taxon>
        <taxon>eudicotyledons</taxon>
        <taxon>Gunneridae</taxon>
        <taxon>Pentapetalae</taxon>
        <taxon>Saxifragales</taxon>
        <taxon>Altingiaceae</taxon>
        <taxon>Liquidambar</taxon>
    </lineage>
</organism>
<keyword evidence="1" id="KW-0808">Transferase</keyword>
<dbReference type="EMBL" id="JBBPBK010000015">
    <property type="protein sequence ID" value="KAK9269553.1"/>
    <property type="molecule type" value="Genomic_DNA"/>
</dbReference>
<evidence type="ECO:0000256" key="3">
    <source>
        <dbReference type="ARBA" id="ARBA00022777"/>
    </source>
</evidence>
<gene>
    <name evidence="8" type="ORF">L1049_001329</name>
</gene>
<feature type="binding site" evidence="5">
    <location>
        <position position="32"/>
    </location>
    <ligand>
        <name>ATP</name>
        <dbReference type="ChEBI" id="CHEBI:30616"/>
    </ligand>
</feature>
<evidence type="ECO:0000313" key="8">
    <source>
        <dbReference type="EMBL" id="KAK9269553.1"/>
    </source>
</evidence>
<keyword evidence="2 5" id="KW-0547">Nucleotide-binding</keyword>
<keyword evidence="9" id="KW-1185">Reference proteome</keyword>
<comment type="caution">
    <text evidence="8">The sequence shown here is derived from an EMBL/GenBank/DDBJ whole genome shotgun (WGS) entry which is preliminary data.</text>
</comment>
<evidence type="ECO:0000256" key="4">
    <source>
        <dbReference type="ARBA" id="ARBA00022840"/>
    </source>
</evidence>
<evidence type="ECO:0000313" key="9">
    <source>
        <dbReference type="Proteomes" id="UP001415857"/>
    </source>
</evidence>
<dbReference type="PANTHER" id="PTHR48011">
    <property type="entry name" value="CCR4-NOT TRANSCRIPTIONAL COMPLEX SUBUNIT CAF120-RELATED"/>
    <property type="match status" value="1"/>
</dbReference>
<dbReference type="PROSITE" id="PS50011">
    <property type="entry name" value="PROTEIN_KINASE_DOM"/>
    <property type="match status" value="1"/>
</dbReference>
<feature type="domain" description="Protein kinase" evidence="7">
    <location>
        <begin position="3"/>
        <end position="255"/>
    </location>
</feature>
<dbReference type="InterPro" id="IPR008271">
    <property type="entry name" value="Ser/Thr_kinase_AS"/>
</dbReference>
<keyword evidence="6" id="KW-0723">Serine/threonine-protein kinase</keyword>
<dbReference type="Pfam" id="PF00069">
    <property type="entry name" value="Pkinase"/>
    <property type="match status" value="1"/>
</dbReference>
<reference evidence="8 9" key="1">
    <citation type="journal article" date="2024" name="Plant J.">
        <title>Genome sequences and population genomics reveal climatic adaptation and genomic divergence between two closely related sweetgum species.</title>
        <authorList>
            <person name="Xu W.Q."/>
            <person name="Ren C.Q."/>
            <person name="Zhang X.Y."/>
            <person name="Comes H.P."/>
            <person name="Liu X.H."/>
            <person name="Li Y.G."/>
            <person name="Kettle C.J."/>
            <person name="Jalonen R."/>
            <person name="Gaisberger H."/>
            <person name="Ma Y.Z."/>
            <person name="Qiu Y.X."/>
        </authorList>
    </citation>
    <scope>NUCLEOTIDE SEQUENCE [LARGE SCALE GENOMIC DNA]</scope>
    <source>
        <strain evidence="8">Hangzhou</strain>
    </source>
</reference>
<dbReference type="InterPro" id="IPR011009">
    <property type="entry name" value="Kinase-like_dom_sf"/>
</dbReference>
<dbReference type="SUPFAM" id="SSF56112">
    <property type="entry name" value="Protein kinase-like (PK-like)"/>
    <property type="match status" value="1"/>
</dbReference>
<dbReference type="AlphaFoldDB" id="A0AAP0NAE5"/>
<protein>
    <recommendedName>
        <fullName evidence="7">Protein kinase domain-containing protein</fullName>
    </recommendedName>
</protein>
<keyword evidence="3" id="KW-0418">Kinase</keyword>
<evidence type="ECO:0000256" key="2">
    <source>
        <dbReference type="ARBA" id="ARBA00022741"/>
    </source>
</evidence>
<dbReference type="InterPro" id="IPR000719">
    <property type="entry name" value="Prot_kinase_dom"/>
</dbReference>
<name>A0AAP0NAE5_LIQFO</name>
<sequence>MEWTRGPTIGRGASATVSLATAFPSGEQFAVKTTEMTHSSFLQKEQLFLAQLSSPHIVKYMGFDVTCENDKPMYNLFMEYVPGGALSDAIKKRGGGLDESIISSYAHQIVQGLDYLHMKGVVHCDIKGSNILVGKDGLKIADLGCARLADGGASTSTLSGTPLFMAPEVARGEEQSFPADIWALGCTVIEMATGSNPWPEVDDPVSALYRIGFSSEVPEFPWWLSENAKSFLCKCLMRDPEERWTAKQLLQHPFLDELEPPLKEFTMSSPTTVLDQDLWDSMEVLETPWNLTHSTSPSWNSPAERIRQLSANTSSSLSNLPNWAWDENWVTVRSNNIEESESCSAVVADEEQHSAATTLVTATMIHEQEVESSSINGHFFFEDYTYKITHTSSFSTANSGLVMAFDSVNDFFVLRSFNFERYIDRSNRGEVKWNPYVGHGCYASD</sequence>
<evidence type="ECO:0000256" key="1">
    <source>
        <dbReference type="ARBA" id="ARBA00022679"/>
    </source>
</evidence>
<dbReference type="InterPro" id="IPR017441">
    <property type="entry name" value="Protein_kinase_ATP_BS"/>
</dbReference>
<dbReference type="SMART" id="SM00220">
    <property type="entry name" value="S_TKc"/>
    <property type="match status" value="1"/>
</dbReference>
<dbReference type="CDD" id="cd06606">
    <property type="entry name" value="STKc_MAPKKK"/>
    <property type="match status" value="1"/>
</dbReference>
<dbReference type="PANTHER" id="PTHR48011:SF76">
    <property type="entry name" value="MITOGEN-ACTIVATED PROTEIN KINASE KINASE KINASE 15"/>
    <property type="match status" value="1"/>
</dbReference>
<dbReference type="GO" id="GO:0004674">
    <property type="term" value="F:protein serine/threonine kinase activity"/>
    <property type="evidence" value="ECO:0007669"/>
    <property type="project" value="UniProtKB-KW"/>
</dbReference>
<comment type="similarity">
    <text evidence="6">Belongs to the protein kinase superfamily.</text>
</comment>
<dbReference type="InterPro" id="IPR052751">
    <property type="entry name" value="Plant_MAPKKK"/>
</dbReference>
<dbReference type="GO" id="GO:0005524">
    <property type="term" value="F:ATP binding"/>
    <property type="evidence" value="ECO:0007669"/>
    <property type="project" value="UniProtKB-UniRule"/>
</dbReference>